<dbReference type="OrthoDB" id="860538at2"/>
<feature type="transmembrane region" description="Helical" evidence="1">
    <location>
        <begin position="160"/>
        <end position="185"/>
    </location>
</feature>
<protein>
    <recommendedName>
        <fullName evidence="4">4-amino-4-deoxy-L-arabinose transferase</fullName>
    </recommendedName>
</protein>
<proteinExistence type="predicted"/>
<feature type="transmembrane region" description="Helical" evidence="1">
    <location>
        <begin position="12"/>
        <end position="31"/>
    </location>
</feature>
<accession>A0A1M6IME6</accession>
<sequence length="611" mass="69853">MLLSKQYSSRGPILLALATMLVLLVFAWHFYMERSAYYDLSYHLLIYLKDKSLFVQNRRFVAIVTQWPTLMAIKAGWSMDAVLRLYSVVFVLYYLAAFLLCAYWLRNEQVALVVVLLFVLLASRTFYWAQSELPQALTALLLFYAGIARQAPVRLRFSTLALAALIPVFIFGHPLCIIAFLFIWSYDWLLNRRYQDWAYYGLLALALAMYKLRVMLIPPGSYEATHMTFTPNLIKYFPHYLSLESFHNFWKLCGTGFLALPVLLLALSAFYVRQGTWLAWLRLALVWAFVGGYTFIVNVSNPDYTEATYLENLYLPLTLFVAIPFAMELLPALERSWRGRGPALASSLLAVVLVARLGAVWYQHVPYTAYQQWLKQLMAYTRQFSERKFIMYPDNIDPHRLRVGWPWWAMASETMMVSARNSPDSAQTVQVGWEVERLAEAGAKPEVVLGPFETFTNADLPANYLRFASTPYRVLNTQPPQDTAALRPYIAAHQQVSLALATPLPATLPAGKQHKARIRVSVPAAAQPLHSGVRGPHPTLVRTAFYQDHDWPSDTEPTQVALEVDVWQPWTQTIGIQPPHKPGHYICEISLISLNYRAWPVRLRVPVEVVD</sequence>
<dbReference type="Proteomes" id="UP000184418">
    <property type="component" value="Unassembled WGS sequence"/>
</dbReference>
<feature type="transmembrane region" description="Helical" evidence="1">
    <location>
        <begin position="313"/>
        <end position="331"/>
    </location>
</feature>
<keyword evidence="1" id="KW-1133">Transmembrane helix</keyword>
<reference evidence="2 3" key="1">
    <citation type="submission" date="2016-11" db="EMBL/GenBank/DDBJ databases">
        <authorList>
            <person name="Jaros S."/>
            <person name="Januszkiewicz K."/>
            <person name="Wedrychowicz H."/>
        </authorList>
    </citation>
    <scope>NUCLEOTIDE SEQUENCE [LARGE SCALE GENOMIC DNA]</scope>
    <source>
        <strain evidence="2 3">DSM 21074</strain>
    </source>
</reference>
<keyword evidence="1" id="KW-0812">Transmembrane</keyword>
<keyword evidence="1" id="KW-0472">Membrane</keyword>
<feature type="transmembrane region" description="Helical" evidence="1">
    <location>
        <begin position="85"/>
        <end position="105"/>
    </location>
</feature>
<dbReference type="AlphaFoldDB" id="A0A1M6IME6"/>
<feature type="transmembrane region" description="Helical" evidence="1">
    <location>
        <begin position="110"/>
        <end position="129"/>
    </location>
</feature>
<evidence type="ECO:0000313" key="2">
    <source>
        <dbReference type="EMBL" id="SHJ35661.1"/>
    </source>
</evidence>
<name>A0A1M6IME6_9BACT</name>
<feature type="transmembrane region" description="Helical" evidence="1">
    <location>
        <begin position="249"/>
        <end position="272"/>
    </location>
</feature>
<evidence type="ECO:0000313" key="3">
    <source>
        <dbReference type="Proteomes" id="UP000184418"/>
    </source>
</evidence>
<evidence type="ECO:0000256" key="1">
    <source>
        <dbReference type="SAM" id="Phobius"/>
    </source>
</evidence>
<evidence type="ECO:0008006" key="4">
    <source>
        <dbReference type="Google" id="ProtNLM"/>
    </source>
</evidence>
<feature type="transmembrane region" description="Helical" evidence="1">
    <location>
        <begin position="343"/>
        <end position="362"/>
    </location>
</feature>
<feature type="transmembrane region" description="Helical" evidence="1">
    <location>
        <begin position="279"/>
        <end position="301"/>
    </location>
</feature>
<dbReference type="EMBL" id="FQYN01000006">
    <property type="protein sequence ID" value="SHJ35661.1"/>
    <property type="molecule type" value="Genomic_DNA"/>
</dbReference>
<dbReference type="RefSeq" id="WP_073110544.1">
    <property type="nucleotide sequence ID" value="NZ_FQYN01000006.1"/>
</dbReference>
<gene>
    <name evidence="2" type="ORF">SAMN02745146_2900</name>
</gene>
<feature type="transmembrane region" description="Helical" evidence="1">
    <location>
        <begin position="197"/>
        <end position="217"/>
    </location>
</feature>
<organism evidence="2 3">
    <name type="scientific">Hymenobacter daecheongensis DSM 21074</name>
    <dbReference type="NCBI Taxonomy" id="1121955"/>
    <lineage>
        <taxon>Bacteria</taxon>
        <taxon>Pseudomonadati</taxon>
        <taxon>Bacteroidota</taxon>
        <taxon>Cytophagia</taxon>
        <taxon>Cytophagales</taxon>
        <taxon>Hymenobacteraceae</taxon>
        <taxon>Hymenobacter</taxon>
    </lineage>
</organism>
<keyword evidence="3" id="KW-1185">Reference proteome</keyword>